<evidence type="ECO:0000256" key="1">
    <source>
        <dbReference type="SAM" id="Phobius"/>
    </source>
</evidence>
<keyword evidence="1" id="KW-0812">Transmembrane</keyword>
<feature type="transmembrane region" description="Helical" evidence="1">
    <location>
        <begin position="37"/>
        <end position="59"/>
    </location>
</feature>
<dbReference type="RefSeq" id="WP_188400300.1">
    <property type="nucleotide sequence ID" value="NZ_LT608335.1"/>
</dbReference>
<organism evidence="2">
    <name type="scientific">uncultured Sporomusa sp</name>
    <dbReference type="NCBI Taxonomy" id="307249"/>
    <lineage>
        <taxon>Bacteria</taxon>
        <taxon>Bacillati</taxon>
        <taxon>Bacillota</taxon>
        <taxon>Negativicutes</taxon>
        <taxon>Selenomonadales</taxon>
        <taxon>Sporomusaceae</taxon>
        <taxon>Sporomusa</taxon>
        <taxon>environmental samples</taxon>
    </lineage>
</organism>
<dbReference type="NCBIfam" id="NF041644">
    <property type="entry name" value="CBO0543_fam"/>
    <property type="match status" value="1"/>
</dbReference>
<feature type="transmembrane region" description="Helical" evidence="1">
    <location>
        <begin position="131"/>
        <end position="151"/>
    </location>
</feature>
<gene>
    <name evidence="2" type="ORF">KL86SPO_70351</name>
</gene>
<dbReference type="EMBL" id="FMJE01000007">
    <property type="protein sequence ID" value="SCM83493.1"/>
    <property type="molecule type" value="Genomic_DNA"/>
</dbReference>
<protein>
    <submittedName>
        <fullName evidence="2">Uncharacterized protein</fullName>
    </submittedName>
</protein>
<feature type="transmembrane region" description="Helical" evidence="1">
    <location>
        <begin position="71"/>
        <end position="90"/>
    </location>
</feature>
<keyword evidence="1" id="KW-0472">Membrane</keyword>
<reference evidence="2" key="1">
    <citation type="submission" date="2016-08" db="EMBL/GenBank/DDBJ databases">
        <authorList>
            <person name="Seilhamer J.J."/>
        </authorList>
    </citation>
    <scope>NUCLEOTIDE SEQUENCE</scope>
    <source>
        <strain evidence="2">86</strain>
    </source>
</reference>
<keyword evidence="1" id="KW-1133">Transmembrane helix</keyword>
<proteinExistence type="predicted"/>
<feature type="transmembrane region" description="Helical" evidence="1">
    <location>
        <begin position="6"/>
        <end position="25"/>
    </location>
</feature>
<sequence>MEISLEHIILGVSWLAMALALWRWVPKDRHSLRKAQIAFFCKQAITWLFGLMVVEWGLLSYPIHEFEHATNTSFTFEFFVYPSICVLYNLHFPENQGYVTTFLYTAAYCSGITILEVLLEKYTLLIHYIYWTWYWTWITLFLTFCLSRTYVKWFYHGYDHKKT</sequence>
<dbReference type="InterPro" id="IPR048147">
    <property type="entry name" value="CBO0543-like"/>
</dbReference>
<name>A0A212M110_9FIRM</name>
<feature type="transmembrane region" description="Helical" evidence="1">
    <location>
        <begin position="102"/>
        <end position="119"/>
    </location>
</feature>
<accession>A0A212M110</accession>
<dbReference type="AlphaFoldDB" id="A0A212M110"/>
<evidence type="ECO:0000313" key="2">
    <source>
        <dbReference type="EMBL" id="SCM83493.1"/>
    </source>
</evidence>